<feature type="active site" evidence="9">
    <location>
        <position position="189"/>
    </location>
</feature>
<protein>
    <recommendedName>
        <fullName evidence="9">Tyrosine recombinase XerC</fullName>
    </recommendedName>
</protein>
<comment type="similarity">
    <text evidence="9">Belongs to the 'phage' integrase family. XerC subfamily.</text>
</comment>
<keyword evidence="5 9" id="KW-0229">DNA integration</keyword>
<name>A0A1L3MF67_9MICO</name>
<dbReference type="PANTHER" id="PTHR30349:SF77">
    <property type="entry name" value="TYROSINE RECOMBINASE XERC"/>
    <property type="match status" value="1"/>
</dbReference>
<dbReference type="InterPro" id="IPR011010">
    <property type="entry name" value="DNA_brk_join_enz"/>
</dbReference>
<sequence length="314" mass="34118">MSAASTSEPAPTPAWVGEAVDAYAAHLLRERDRSEHTIRAYAGDVRACLMWCAHDGSDALADVTLAQLRSWLGSLASGGAARATLSRRSAAVRTFFAWTTRTGRTATDPALRLASPKRQRTLPDVVSRDGMSAVLDVAAVAADDEDPIHLRNRAVLELLYASGIRVSELTGLDVDDLDRGRRVVRVLGKGRKERVVPYGAPADEALGEWLERGRPRVVVEGSGPALFLGRRGRRVDPRQVREVVHSLLAHVPDAPDVGPHGLRHSAATHLLEGGADLRMVQELLGHSSLATTQIYTHVSLDRLRRSYEQAHPRA</sequence>
<evidence type="ECO:0000256" key="4">
    <source>
        <dbReference type="ARBA" id="ARBA00022829"/>
    </source>
</evidence>
<feature type="active site" description="O-(3'-phospho-DNA)-tyrosine intermediate" evidence="9">
    <location>
        <position position="295"/>
    </location>
</feature>
<dbReference type="NCBIfam" id="NF001399">
    <property type="entry name" value="PRK00283.1"/>
    <property type="match status" value="1"/>
</dbReference>
<keyword evidence="6 9" id="KW-0238">DNA-binding</keyword>
<evidence type="ECO:0000259" key="11">
    <source>
        <dbReference type="PROSITE" id="PS51900"/>
    </source>
</evidence>
<keyword evidence="7 9" id="KW-0233">DNA recombination</keyword>
<feature type="domain" description="Core-binding (CB)" evidence="11">
    <location>
        <begin position="14"/>
        <end position="100"/>
    </location>
</feature>
<evidence type="ECO:0000256" key="7">
    <source>
        <dbReference type="ARBA" id="ARBA00023172"/>
    </source>
</evidence>
<dbReference type="PROSITE" id="PS51898">
    <property type="entry name" value="TYR_RECOMBINASE"/>
    <property type="match status" value="1"/>
</dbReference>
<dbReference type="Proteomes" id="UP000182938">
    <property type="component" value="Chromosome"/>
</dbReference>
<dbReference type="EMBL" id="CP013290">
    <property type="protein sequence ID" value="APH00982.1"/>
    <property type="molecule type" value="Genomic_DNA"/>
</dbReference>
<dbReference type="InterPro" id="IPR002104">
    <property type="entry name" value="Integrase_catalytic"/>
</dbReference>
<dbReference type="KEGG" id="jte:ASJ30_05050"/>
<dbReference type="Pfam" id="PF00589">
    <property type="entry name" value="Phage_integrase"/>
    <property type="match status" value="1"/>
</dbReference>
<reference evidence="12 13" key="1">
    <citation type="submission" date="2015-11" db="EMBL/GenBank/DDBJ databases">
        <authorList>
            <person name="Zhang Y."/>
            <person name="Guo Z."/>
        </authorList>
    </citation>
    <scope>NUCLEOTIDE SEQUENCE [LARGE SCALE GENOMIC DNA]</scope>
    <source>
        <strain evidence="12 13">YFY001</strain>
    </source>
</reference>
<dbReference type="Pfam" id="PF02899">
    <property type="entry name" value="Phage_int_SAM_1"/>
    <property type="match status" value="1"/>
</dbReference>
<gene>
    <name evidence="9" type="primary">xerC</name>
    <name evidence="12" type="ORF">ASJ30_05050</name>
</gene>
<evidence type="ECO:0000256" key="1">
    <source>
        <dbReference type="ARBA" id="ARBA00004496"/>
    </source>
</evidence>
<evidence type="ECO:0000256" key="2">
    <source>
        <dbReference type="ARBA" id="ARBA00022490"/>
    </source>
</evidence>
<feature type="domain" description="Tyr recombinase" evidence="10">
    <location>
        <begin position="121"/>
        <end position="308"/>
    </location>
</feature>
<keyword evidence="8 9" id="KW-0131">Cell cycle</keyword>
<dbReference type="PANTHER" id="PTHR30349">
    <property type="entry name" value="PHAGE INTEGRASE-RELATED"/>
    <property type="match status" value="1"/>
</dbReference>
<feature type="active site" evidence="9">
    <location>
        <position position="165"/>
    </location>
</feature>
<evidence type="ECO:0000256" key="8">
    <source>
        <dbReference type="ARBA" id="ARBA00023306"/>
    </source>
</evidence>
<dbReference type="InterPro" id="IPR023009">
    <property type="entry name" value="Tyrosine_recombinase_XerC/XerD"/>
</dbReference>
<dbReference type="GO" id="GO:0051301">
    <property type="term" value="P:cell division"/>
    <property type="evidence" value="ECO:0007669"/>
    <property type="project" value="UniProtKB-KW"/>
</dbReference>
<dbReference type="Gene3D" id="1.10.150.130">
    <property type="match status" value="1"/>
</dbReference>
<dbReference type="GO" id="GO:0005737">
    <property type="term" value="C:cytoplasm"/>
    <property type="evidence" value="ECO:0007669"/>
    <property type="project" value="UniProtKB-SubCell"/>
</dbReference>
<comment type="subcellular location">
    <subcellularLocation>
        <location evidence="1 9">Cytoplasm</location>
    </subcellularLocation>
</comment>
<dbReference type="GO" id="GO:0007059">
    <property type="term" value="P:chromosome segregation"/>
    <property type="evidence" value="ECO:0007669"/>
    <property type="project" value="UniProtKB-UniRule"/>
</dbReference>
<dbReference type="GO" id="GO:0009037">
    <property type="term" value="F:tyrosine-based site-specific recombinase activity"/>
    <property type="evidence" value="ECO:0007669"/>
    <property type="project" value="UniProtKB-UniRule"/>
</dbReference>
<dbReference type="GO" id="GO:0006313">
    <property type="term" value="P:DNA transposition"/>
    <property type="evidence" value="ECO:0007669"/>
    <property type="project" value="UniProtKB-UniRule"/>
</dbReference>
<keyword evidence="4 9" id="KW-0159">Chromosome partition</keyword>
<feature type="active site" evidence="9">
    <location>
        <position position="286"/>
    </location>
</feature>
<dbReference type="InterPro" id="IPR010998">
    <property type="entry name" value="Integrase_recombinase_N"/>
</dbReference>
<evidence type="ECO:0000259" key="10">
    <source>
        <dbReference type="PROSITE" id="PS51898"/>
    </source>
</evidence>
<feature type="active site" evidence="9">
    <location>
        <position position="260"/>
    </location>
</feature>
<dbReference type="InterPro" id="IPR004107">
    <property type="entry name" value="Integrase_SAM-like_N"/>
</dbReference>
<evidence type="ECO:0000256" key="3">
    <source>
        <dbReference type="ARBA" id="ARBA00022618"/>
    </source>
</evidence>
<keyword evidence="13" id="KW-1185">Reference proteome</keyword>
<feature type="active site" evidence="9">
    <location>
        <position position="263"/>
    </location>
</feature>
<dbReference type="Gene3D" id="1.10.443.10">
    <property type="entry name" value="Intergrase catalytic core"/>
    <property type="match status" value="1"/>
</dbReference>
<comment type="function">
    <text evidence="9">Site-specific tyrosine recombinase, which acts by catalyzing the cutting and rejoining of the recombining DNA molecules. The XerC-XerD complex is essential to convert dimers of the bacterial chromosome into monomers to permit their segregation at cell division. It also contributes to the segregational stability of plasmids.</text>
</comment>
<dbReference type="InterPro" id="IPR044068">
    <property type="entry name" value="CB"/>
</dbReference>
<dbReference type="GO" id="GO:0003677">
    <property type="term" value="F:DNA binding"/>
    <property type="evidence" value="ECO:0007669"/>
    <property type="project" value="UniProtKB-UniRule"/>
</dbReference>
<comment type="subunit">
    <text evidence="9">Forms a cyclic heterotetrameric complex composed of two molecules of XerC and two molecules of XerD.</text>
</comment>
<dbReference type="AlphaFoldDB" id="A0A1L3MF67"/>
<dbReference type="InterPro" id="IPR013762">
    <property type="entry name" value="Integrase-like_cat_sf"/>
</dbReference>
<organism evidence="12 13">
    <name type="scientific">Janibacter indicus</name>
    <dbReference type="NCBI Taxonomy" id="857417"/>
    <lineage>
        <taxon>Bacteria</taxon>
        <taxon>Bacillati</taxon>
        <taxon>Actinomycetota</taxon>
        <taxon>Actinomycetes</taxon>
        <taxon>Micrococcales</taxon>
        <taxon>Intrasporangiaceae</taxon>
        <taxon>Janibacter</taxon>
    </lineage>
</organism>
<dbReference type="RefSeq" id="WP_072624140.1">
    <property type="nucleotide sequence ID" value="NZ_CP013290.1"/>
</dbReference>
<evidence type="ECO:0000256" key="9">
    <source>
        <dbReference type="HAMAP-Rule" id="MF_01808"/>
    </source>
</evidence>
<evidence type="ECO:0000313" key="13">
    <source>
        <dbReference type="Proteomes" id="UP000182938"/>
    </source>
</evidence>
<evidence type="ECO:0000313" key="12">
    <source>
        <dbReference type="EMBL" id="APH00982.1"/>
    </source>
</evidence>
<keyword evidence="3 9" id="KW-0132">Cell division</keyword>
<dbReference type="PROSITE" id="PS51900">
    <property type="entry name" value="CB"/>
    <property type="match status" value="1"/>
</dbReference>
<accession>A0A1L3MF67</accession>
<dbReference type="HAMAP" id="MF_01808">
    <property type="entry name" value="Recomb_XerC_XerD"/>
    <property type="match status" value="1"/>
</dbReference>
<evidence type="ECO:0000256" key="5">
    <source>
        <dbReference type="ARBA" id="ARBA00022908"/>
    </source>
</evidence>
<evidence type="ECO:0000256" key="6">
    <source>
        <dbReference type="ARBA" id="ARBA00023125"/>
    </source>
</evidence>
<dbReference type="InterPro" id="IPR050090">
    <property type="entry name" value="Tyrosine_recombinase_XerCD"/>
</dbReference>
<keyword evidence="2 9" id="KW-0963">Cytoplasm</keyword>
<dbReference type="SUPFAM" id="SSF56349">
    <property type="entry name" value="DNA breaking-rejoining enzymes"/>
    <property type="match status" value="1"/>
</dbReference>
<proteinExistence type="inferred from homology"/>
<dbReference type="CDD" id="cd00798">
    <property type="entry name" value="INT_XerDC_C"/>
    <property type="match status" value="1"/>
</dbReference>